<dbReference type="InterPro" id="IPR031621">
    <property type="entry name" value="HisKA_7TM"/>
</dbReference>
<feature type="transmembrane region" description="Helical" evidence="2">
    <location>
        <begin position="148"/>
        <end position="172"/>
    </location>
</feature>
<name>M0F5K9_9EURY</name>
<dbReference type="Proteomes" id="UP000011689">
    <property type="component" value="Unassembled WGS sequence"/>
</dbReference>
<dbReference type="InterPro" id="IPR035965">
    <property type="entry name" value="PAS-like_dom_sf"/>
</dbReference>
<accession>M0F5K9</accession>
<dbReference type="InterPro" id="IPR036890">
    <property type="entry name" value="HATPase_C_sf"/>
</dbReference>
<dbReference type="STRING" id="1227481.C467_11640"/>
<evidence type="ECO:0000256" key="1">
    <source>
        <dbReference type="SAM" id="MobiDB-lite"/>
    </source>
</evidence>
<evidence type="ECO:0000256" key="2">
    <source>
        <dbReference type="SAM" id="Phobius"/>
    </source>
</evidence>
<dbReference type="InterPro" id="IPR005467">
    <property type="entry name" value="His_kinase_dom"/>
</dbReference>
<dbReference type="OrthoDB" id="237703at2157"/>
<keyword evidence="6" id="KW-1185">Reference proteome</keyword>
<dbReference type="CDD" id="cd00130">
    <property type="entry name" value="PAS"/>
    <property type="match status" value="1"/>
</dbReference>
<dbReference type="AlphaFoldDB" id="M0F5K9"/>
<gene>
    <name evidence="5" type="ORF">C467_11640</name>
</gene>
<evidence type="ECO:0000313" key="6">
    <source>
        <dbReference type="Proteomes" id="UP000011689"/>
    </source>
</evidence>
<dbReference type="PROSITE" id="PS50113">
    <property type="entry name" value="PAC"/>
    <property type="match status" value="1"/>
</dbReference>
<dbReference type="GeneID" id="72713213"/>
<dbReference type="SUPFAM" id="SSF55785">
    <property type="entry name" value="PYP-like sensor domain (PAS domain)"/>
    <property type="match status" value="1"/>
</dbReference>
<protein>
    <submittedName>
        <fullName evidence="5">Signal transduction histidine kinase regulating citrate/malate metabolism</fullName>
    </submittedName>
</protein>
<feature type="transmembrane region" description="Helical" evidence="2">
    <location>
        <begin position="6"/>
        <end position="27"/>
    </location>
</feature>
<dbReference type="InterPro" id="IPR000700">
    <property type="entry name" value="PAS-assoc_C"/>
</dbReference>
<comment type="caution">
    <text evidence="5">The sequence shown here is derived from an EMBL/GenBank/DDBJ whole genome shotgun (WGS) entry which is preliminary data.</text>
</comment>
<evidence type="ECO:0000259" key="3">
    <source>
        <dbReference type="PROSITE" id="PS50109"/>
    </source>
</evidence>
<dbReference type="SUPFAM" id="SSF55874">
    <property type="entry name" value="ATPase domain of HSP90 chaperone/DNA topoisomerase II/histidine kinase"/>
    <property type="match status" value="1"/>
</dbReference>
<feature type="transmembrane region" description="Helical" evidence="2">
    <location>
        <begin position="103"/>
        <end position="128"/>
    </location>
</feature>
<organism evidence="5 6">
    <name type="scientific">Halorubrum hochstenium ATCC 700873</name>
    <dbReference type="NCBI Taxonomy" id="1227481"/>
    <lineage>
        <taxon>Archaea</taxon>
        <taxon>Methanobacteriati</taxon>
        <taxon>Methanobacteriota</taxon>
        <taxon>Stenosarchaea group</taxon>
        <taxon>Halobacteria</taxon>
        <taxon>Halobacteriales</taxon>
        <taxon>Haloferacaceae</taxon>
        <taxon>Halorubrum</taxon>
    </lineage>
</organism>
<dbReference type="PATRIC" id="fig|1227481.4.peg.2300"/>
<feature type="transmembrane region" description="Helical" evidence="2">
    <location>
        <begin position="39"/>
        <end position="61"/>
    </location>
</feature>
<dbReference type="InterPro" id="IPR004358">
    <property type="entry name" value="Sig_transdc_His_kin-like_C"/>
</dbReference>
<dbReference type="Pfam" id="PF08448">
    <property type="entry name" value="PAS_4"/>
    <property type="match status" value="1"/>
</dbReference>
<feature type="transmembrane region" description="Helical" evidence="2">
    <location>
        <begin position="184"/>
        <end position="203"/>
    </location>
</feature>
<keyword evidence="5" id="KW-0808">Transferase</keyword>
<feature type="compositionally biased region" description="Acidic residues" evidence="1">
    <location>
        <begin position="298"/>
        <end position="316"/>
    </location>
</feature>
<dbReference type="InterPro" id="IPR003594">
    <property type="entry name" value="HATPase_dom"/>
</dbReference>
<dbReference type="Gene3D" id="3.30.565.10">
    <property type="entry name" value="Histidine kinase-like ATPase, C-terminal domain"/>
    <property type="match status" value="1"/>
</dbReference>
<dbReference type="RefSeq" id="WP_008585360.1">
    <property type="nucleotide sequence ID" value="NZ_AOJO01000047.1"/>
</dbReference>
<keyword evidence="2" id="KW-1133">Transmembrane helix</keyword>
<feature type="transmembrane region" description="Helical" evidence="2">
    <location>
        <begin position="73"/>
        <end position="91"/>
    </location>
</feature>
<feature type="domain" description="PAC" evidence="4">
    <location>
        <begin position="320"/>
        <end position="373"/>
    </location>
</feature>
<dbReference type="InterPro" id="IPR013656">
    <property type="entry name" value="PAS_4"/>
</dbReference>
<feature type="domain" description="Histidine kinase" evidence="3">
    <location>
        <begin position="377"/>
        <end position="614"/>
    </location>
</feature>
<dbReference type="CDD" id="cd00075">
    <property type="entry name" value="HATPase"/>
    <property type="match status" value="1"/>
</dbReference>
<dbReference type="InterPro" id="IPR000014">
    <property type="entry name" value="PAS"/>
</dbReference>
<dbReference type="PRINTS" id="PR00344">
    <property type="entry name" value="BCTRLSENSOR"/>
</dbReference>
<sequence>MALDLLPAWPAVGSLAGGAGALALAWAIREHRGRPGVDWFLGVFAAQTTWCCSYGVGLLVADPTLRAALEATMWLGVIWTGIAFLGFALEYTGRSDVVRSRLFAGIVGFGLLSSALVATNSLHGALWTRFARDPAFGVETVSYAFGPWAYLTVAVETVLVASAVFLLVDTLLSYGPLYRRESAAVALSSLPPGFALVAWTLQLGPVPQLQLAPLMFVPHMVLDAYAFNRAEMFDRNPTTSRAAERTAIDDLRDPIVALALDRRVVRLNPAAEAVLDVDAETARDRPLADFLELPVSIGDEDPIESDGDESGVDEDAGGGSRETVRIDAASGTGTRTYAVSVSRLTDPNGTHVGYTVVLSDVTERERRRQQLEVLNRILRHNLRNDAGVVHGYGEILRDRLEDPELLRMADAIERRAGALAALGEKAGTVERLLADSDPERTDVRDLLRSIVADARERDGDATVELDVDGGGLDAAKLDDVDLDADGDWTTRVRPDALRAVVENTVENAVDHHDGEGVERDDGGTWVRASLRREGDPDDPDGDARFVLAVEDDGPGIPDHEVEAVESGRETALEHGSGLGLWVVAWGAAAVGADVEYADREPRGTRVTVSIPVVEAE</sequence>
<dbReference type="PANTHER" id="PTHR43065">
    <property type="entry name" value="SENSOR HISTIDINE KINASE"/>
    <property type="match status" value="1"/>
</dbReference>
<dbReference type="Pfam" id="PF16927">
    <property type="entry name" value="HisKA_7TM"/>
    <property type="match status" value="1"/>
</dbReference>
<evidence type="ECO:0000313" key="5">
    <source>
        <dbReference type="EMBL" id="ELZ54603.1"/>
    </source>
</evidence>
<evidence type="ECO:0000259" key="4">
    <source>
        <dbReference type="PROSITE" id="PS50113"/>
    </source>
</evidence>
<keyword evidence="5" id="KW-0418">Kinase</keyword>
<feature type="region of interest" description="Disordered" evidence="1">
    <location>
        <begin position="297"/>
        <end position="320"/>
    </location>
</feature>
<dbReference type="EMBL" id="AOJO01000047">
    <property type="protein sequence ID" value="ELZ54603.1"/>
    <property type="molecule type" value="Genomic_DNA"/>
</dbReference>
<proteinExistence type="predicted"/>
<keyword evidence="2" id="KW-0472">Membrane</keyword>
<dbReference type="Pfam" id="PF02518">
    <property type="entry name" value="HATPase_c"/>
    <property type="match status" value="1"/>
</dbReference>
<dbReference type="GO" id="GO:0016301">
    <property type="term" value="F:kinase activity"/>
    <property type="evidence" value="ECO:0007669"/>
    <property type="project" value="UniProtKB-KW"/>
</dbReference>
<keyword evidence="2" id="KW-0812">Transmembrane</keyword>
<dbReference type="SMART" id="SM00387">
    <property type="entry name" value="HATPase_c"/>
    <property type="match status" value="1"/>
</dbReference>
<dbReference type="PROSITE" id="PS50109">
    <property type="entry name" value="HIS_KIN"/>
    <property type="match status" value="1"/>
</dbReference>
<reference evidence="5 6" key="1">
    <citation type="journal article" date="2014" name="PLoS Genet.">
        <title>Phylogenetically driven sequencing of extremely halophilic archaea reveals strategies for static and dynamic osmo-response.</title>
        <authorList>
            <person name="Becker E.A."/>
            <person name="Seitzer P.M."/>
            <person name="Tritt A."/>
            <person name="Larsen D."/>
            <person name="Krusor M."/>
            <person name="Yao A.I."/>
            <person name="Wu D."/>
            <person name="Madern D."/>
            <person name="Eisen J.A."/>
            <person name="Darling A.E."/>
            <person name="Facciotti M.T."/>
        </authorList>
    </citation>
    <scope>NUCLEOTIDE SEQUENCE [LARGE SCALE GENOMIC DNA]</scope>
    <source>
        <strain evidence="5 6">ATCC 700873</strain>
    </source>
</reference>
<dbReference type="Gene3D" id="3.30.450.20">
    <property type="entry name" value="PAS domain"/>
    <property type="match status" value="1"/>
</dbReference>